<evidence type="ECO:0000256" key="1">
    <source>
        <dbReference type="ARBA" id="ARBA00022801"/>
    </source>
</evidence>
<dbReference type="InterPro" id="IPR026875">
    <property type="entry name" value="PHydrolase_assoc_dom"/>
</dbReference>
<dbReference type="InterPro" id="IPR027432">
    <property type="entry name" value="dGTP_triphosphohydrolase_C"/>
</dbReference>
<sequence>MSTDKKMDWKRLLSSKRVSEFDSCNVKSKASQFEDPRSPFERDFDQITFSYPFRRLQDKTQVIPFPKLDFVHTRLTHSLEVASVGRSFGKLVANLIKEKQGDEVLGEYTSSDIGALIAAACLAHDIGNPPFGHSGEDSISNYFIEGGKDLEGSLESKRFKDLSHFEGNANGFRIITKNCGKGINPTCALLGTFTKYPRESYLEKVPNYGEEGIPKSQTKYGFFQAEKELFKKVAEELGLIKVDEVGDDDIAYHRHPLAFLMEASDDIAYGMIDFEDGCRLGLIDFDKKYGKIILRNKKNEKEEKEINKSPKEILCDIAKMDESFSCEKMESFEDYKQQLSYLRSKVINVLIHKCFEIFKREYEDIMMGKFDKDLISCIDKEIINNLELIKVLIRKYVYQHPSVLESEASGFEVIEHLIKSFAMTSNICFSCGDKETAKQKKMRSLLPEEFQPTEDGVVKLEGEQIYNRMLSILDYISGMTDKYAVHLYRRIIGIEI</sequence>
<dbReference type="SUPFAM" id="SSF109604">
    <property type="entry name" value="HD-domain/PDEase-like"/>
    <property type="match status" value="1"/>
</dbReference>
<feature type="domain" description="HD/PDEase" evidence="2">
    <location>
        <begin position="70"/>
        <end position="279"/>
    </location>
</feature>
<dbReference type="AlphaFoldDB" id="A0A3A1YFL4"/>
<dbReference type="InterPro" id="IPR050135">
    <property type="entry name" value="dGTPase-like"/>
</dbReference>
<dbReference type="NCBIfam" id="TIGR01353">
    <property type="entry name" value="dGTP_triPase"/>
    <property type="match status" value="1"/>
</dbReference>
<accession>A0A3A1YFL4</accession>
<dbReference type="SMART" id="SM00471">
    <property type="entry name" value="HDc"/>
    <property type="match status" value="1"/>
</dbReference>
<gene>
    <name evidence="3" type="ORF">CKY20_08035</name>
</gene>
<dbReference type="EMBL" id="NSDI01000007">
    <property type="protein sequence ID" value="RIY36079.1"/>
    <property type="molecule type" value="Genomic_DNA"/>
</dbReference>
<dbReference type="InterPro" id="IPR023293">
    <property type="entry name" value="dGTP_triP_hydro_central_sf"/>
</dbReference>
<dbReference type="Gene3D" id="1.10.3210.10">
    <property type="entry name" value="Hypothetical protein af1432"/>
    <property type="match status" value="1"/>
</dbReference>
<dbReference type="GO" id="GO:0008832">
    <property type="term" value="F:dGTPase activity"/>
    <property type="evidence" value="ECO:0007669"/>
    <property type="project" value="TreeGrafter"/>
</dbReference>
<dbReference type="Pfam" id="PF13286">
    <property type="entry name" value="HD_assoc"/>
    <property type="match status" value="1"/>
</dbReference>
<dbReference type="GO" id="GO:0006203">
    <property type="term" value="P:dGTP catabolic process"/>
    <property type="evidence" value="ECO:0007669"/>
    <property type="project" value="TreeGrafter"/>
</dbReference>
<dbReference type="InterPro" id="IPR006261">
    <property type="entry name" value="dGTPase"/>
</dbReference>
<keyword evidence="1" id="KW-0378">Hydrolase</keyword>
<proteinExistence type="predicted"/>
<dbReference type="InterPro" id="IPR006674">
    <property type="entry name" value="HD_domain"/>
</dbReference>
<evidence type="ECO:0000259" key="2">
    <source>
        <dbReference type="SMART" id="SM00471"/>
    </source>
</evidence>
<name>A0A3A1YFL4_9FLAO</name>
<organism evidence="3 4">
    <name type="scientific">Capnocytophaga canis</name>
    <dbReference type="NCBI Taxonomy" id="1848903"/>
    <lineage>
        <taxon>Bacteria</taxon>
        <taxon>Pseudomonadati</taxon>
        <taxon>Bacteroidota</taxon>
        <taxon>Flavobacteriia</taxon>
        <taxon>Flavobacteriales</taxon>
        <taxon>Flavobacteriaceae</taxon>
        <taxon>Capnocytophaga</taxon>
    </lineage>
</organism>
<dbReference type="Pfam" id="PF01966">
    <property type="entry name" value="HD"/>
    <property type="match status" value="1"/>
</dbReference>
<protein>
    <recommendedName>
        <fullName evidence="2">HD/PDEase domain-containing protein</fullName>
    </recommendedName>
</protein>
<dbReference type="PANTHER" id="PTHR11373:SF32">
    <property type="entry name" value="DEOXYGUANOSINETRIPHOSPHATE TRIPHOSPHOHYDROLASE"/>
    <property type="match status" value="1"/>
</dbReference>
<dbReference type="Gene3D" id="1.10.3550.10">
    <property type="entry name" value="eoxyguanosinetriphosphate triphosphohydrolase domain-like"/>
    <property type="match status" value="1"/>
</dbReference>
<evidence type="ECO:0000313" key="3">
    <source>
        <dbReference type="EMBL" id="RIY36079.1"/>
    </source>
</evidence>
<dbReference type="PANTHER" id="PTHR11373">
    <property type="entry name" value="DEOXYNUCLEOSIDE TRIPHOSPHATE TRIPHOSPHOHYDROLASE"/>
    <property type="match status" value="1"/>
</dbReference>
<dbReference type="CDD" id="cd00077">
    <property type="entry name" value="HDc"/>
    <property type="match status" value="1"/>
</dbReference>
<evidence type="ECO:0000313" key="4">
    <source>
        <dbReference type="Proteomes" id="UP000265497"/>
    </source>
</evidence>
<comment type="caution">
    <text evidence="3">The sequence shown here is derived from an EMBL/GenBank/DDBJ whole genome shotgun (WGS) entry which is preliminary data.</text>
</comment>
<dbReference type="Proteomes" id="UP000265497">
    <property type="component" value="Unassembled WGS sequence"/>
</dbReference>
<reference evidence="3 4" key="1">
    <citation type="submission" date="2017-08" db="EMBL/GenBank/DDBJ databases">
        <title>Capnocytophaga canis 17-158 assembly.</title>
        <authorList>
            <person name="Gulvik C.A."/>
        </authorList>
    </citation>
    <scope>NUCLEOTIDE SEQUENCE [LARGE SCALE GENOMIC DNA]</scope>
    <source>
        <strain evidence="3 4">17-158</strain>
    </source>
</reference>
<dbReference type="Gene3D" id="1.10.3410.10">
    <property type="entry name" value="putative deoxyguanosinetriphosphate triphosphohydrolase like domain"/>
    <property type="match status" value="1"/>
</dbReference>
<dbReference type="InterPro" id="IPR003607">
    <property type="entry name" value="HD/PDEase_dom"/>
</dbReference>